<accession>A0A8X8CCF5</accession>
<comment type="caution">
    <text evidence="2">The sequence shown here is derived from an EMBL/GenBank/DDBJ whole genome shotgun (WGS) entry which is preliminary data.</text>
</comment>
<dbReference type="PANTHER" id="PTHR47471">
    <property type="entry name" value="GYF DOMAIN-CONTAINING PROTEIN"/>
    <property type="match status" value="1"/>
</dbReference>
<dbReference type="OrthoDB" id="6415790at2759"/>
<feature type="compositionally biased region" description="Basic and acidic residues" evidence="1">
    <location>
        <begin position="170"/>
        <end position="188"/>
    </location>
</feature>
<sequence>MATTQHVMVVQPVKERDVEGRLSAAIATANALDPSRLQPSKELFPMGLQLPVSNVQDEHTTMFGNANLKKSWGTIPGKISEIHQKDSLPASPFADSSPLPRLMNKSTQKSSLAPEPVLSADFHAPLSPDHTSECLEVEPDSSLDERQVDRDQSNTEPYVLTEVKNIETPIKSENEGPNADHTRFESHDGTGISLHKARGKKFGTSAEVVDSQQVASLSPAINSGDDVGATEVKGESKLVESAVSVHSLQMQSSQRAWKPAPGLKPKSFLEIQQEEQRKIQVGMAVSEISTSVHHTSSPTPWAAVVPISDPKISREIQRELNNTEINVGKAETLPSSRSKKSKLHDLLAEVVLAKSNDTEMEFSYSLYSLTTQQVTTTTKEAGAKAAVPVPSTEMAVSSSPIEKGKGSRTVQQEKKVLPAIPSGPSLGDSVFWMEEPANHSSSPAWSADSKKLPKPTSLRDIQKEQEKEVTSVLPQNQIPIPQKPQPTQATHGSGSSWSLSASSPSKAASPIEMNSRASSQSK</sequence>
<feature type="region of interest" description="Disordered" evidence="1">
    <location>
        <begin position="395"/>
        <end position="522"/>
    </location>
</feature>
<dbReference type="AlphaFoldDB" id="A0A8X8CCF5"/>
<gene>
    <name evidence="2" type="ORF">POTOM_047341</name>
</gene>
<proteinExistence type="predicted"/>
<name>A0A8X8CCF5_POPTO</name>
<dbReference type="PANTHER" id="PTHR47471:SF1">
    <property type="entry name" value="PROTEIN ESSENTIAL FOR POTEXVIRUS ACCUMULATION 1"/>
    <property type="match status" value="1"/>
</dbReference>
<dbReference type="Proteomes" id="UP000886885">
    <property type="component" value="Chromosome 14A"/>
</dbReference>
<dbReference type="EMBL" id="JAAWWB010000027">
    <property type="protein sequence ID" value="KAG6750244.1"/>
    <property type="molecule type" value="Genomic_DNA"/>
</dbReference>
<reference evidence="2" key="1">
    <citation type="journal article" date="2020" name="bioRxiv">
        <title>Hybrid origin of Populus tomentosa Carr. identified through genome sequencing and phylogenomic analysis.</title>
        <authorList>
            <person name="An X."/>
            <person name="Gao K."/>
            <person name="Chen Z."/>
            <person name="Li J."/>
            <person name="Yang X."/>
            <person name="Yang X."/>
            <person name="Zhou J."/>
            <person name="Guo T."/>
            <person name="Zhao T."/>
            <person name="Huang S."/>
            <person name="Miao D."/>
            <person name="Khan W.U."/>
            <person name="Rao P."/>
            <person name="Ye M."/>
            <person name="Lei B."/>
            <person name="Liao W."/>
            <person name="Wang J."/>
            <person name="Ji L."/>
            <person name="Li Y."/>
            <person name="Guo B."/>
            <person name="Mustafa N.S."/>
            <person name="Li S."/>
            <person name="Yun Q."/>
            <person name="Keller S.R."/>
            <person name="Mao J."/>
            <person name="Zhang R."/>
            <person name="Strauss S.H."/>
        </authorList>
    </citation>
    <scope>NUCLEOTIDE SEQUENCE</scope>
    <source>
        <strain evidence="2">GM15</strain>
        <tissue evidence="2">Leaf</tissue>
    </source>
</reference>
<protein>
    <submittedName>
        <fullName evidence="2">Uncharacterized protein</fullName>
    </submittedName>
</protein>
<organism evidence="2 3">
    <name type="scientific">Populus tomentosa</name>
    <name type="common">Chinese white poplar</name>
    <dbReference type="NCBI Taxonomy" id="118781"/>
    <lineage>
        <taxon>Eukaryota</taxon>
        <taxon>Viridiplantae</taxon>
        <taxon>Streptophyta</taxon>
        <taxon>Embryophyta</taxon>
        <taxon>Tracheophyta</taxon>
        <taxon>Spermatophyta</taxon>
        <taxon>Magnoliopsida</taxon>
        <taxon>eudicotyledons</taxon>
        <taxon>Gunneridae</taxon>
        <taxon>Pentapetalae</taxon>
        <taxon>rosids</taxon>
        <taxon>fabids</taxon>
        <taxon>Malpighiales</taxon>
        <taxon>Salicaceae</taxon>
        <taxon>Saliceae</taxon>
        <taxon>Populus</taxon>
    </lineage>
</organism>
<feature type="compositionally biased region" description="Low complexity" evidence="1">
    <location>
        <begin position="474"/>
        <end position="509"/>
    </location>
</feature>
<evidence type="ECO:0000256" key="1">
    <source>
        <dbReference type="SAM" id="MobiDB-lite"/>
    </source>
</evidence>
<keyword evidence="3" id="KW-1185">Reference proteome</keyword>
<evidence type="ECO:0000313" key="3">
    <source>
        <dbReference type="Proteomes" id="UP000886885"/>
    </source>
</evidence>
<evidence type="ECO:0000313" key="2">
    <source>
        <dbReference type="EMBL" id="KAG6750244.1"/>
    </source>
</evidence>
<feature type="region of interest" description="Disordered" evidence="1">
    <location>
        <begin position="83"/>
        <end position="195"/>
    </location>
</feature>
<feature type="compositionally biased region" description="Basic and acidic residues" evidence="1">
    <location>
        <begin position="143"/>
        <end position="153"/>
    </location>
</feature>
<feature type="compositionally biased region" description="Basic and acidic residues" evidence="1">
    <location>
        <begin position="460"/>
        <end position="469"/>
    </location>
</feature>